<dbReference type="PRINTS" id="PR00080">
    <property type="entry name" value="SDRFAMILY"/>
</dbReference>
<comment type="caution">
    <text evidence="3">The sequence shown here is derived from an EMBL/GenBank/DDBJ whole genome shotgun (WGS) entry which is preliminary data.</text>
</comment>
<dbReference type="SMART" id="SM00822">
    <property type="entry name" value="PKS_KR"/>
    <property type="match status" value="1"/>
</dbReference>
<keyword evidence="4" id="KW-1185">Reference proteome</keyword>
<dbReference type="InterPro" id="IPR057326">
    <property type="entry name" value="KR_dom"/>
</dbReference>
<evidence type="ECO:0000313" key="4">
    <source>
        <dbReference type="Proteomes" id="UP000011648"/>
    </source>
</evidence>
<dbReference type="SUPFAM" id="SSF51735">
    <property type="entry name" value="NAD(P)-binding Rossmann-fold domains"/>
    <property type="match status" value="1"/>
</dbReference>
<dbReference type="PATRIC" id="fig|1230458.4.peg.307"/>
<dbReference type="GO" id="GO:0016616">
    <property type="term" value="F:oxidoreductase activity, acting on the CH-OH group of donors, NAD or NADP as acceptor"/>
    <property type="evidence" value="ECO:0007669"/>
    <property type="project" value="TreeGrafter"/>
</dbReference>
<reference evidence="3 4" key="1">
    <citation type="journal article" date="2014" name="PLoS Genet.">
        <title>Phylogenetically driven sequencing of extremely halophilic archaea reveals strategies for static and dynamic osmo-response.</title>
        <authorList>
            <person name="Becker E.A."/>
            <person name="Seitzer P.M."/>
            <person name="Tritt A."/>
            <person name="Larsen D."/>
            <person name="Krusor M."/>
            <person name="Yao A.I."/>
            <person name="Wu D."/>
            <person name="Madern D."/>
            <person name="Eisen J.A."/>
            <person name="Darling A.E."/>
            <person name="Facciotti M.T."/>
        </authorList>
    </citation>
    <scope>NUCLEOTIDE SEQUENCE [LARGE SCALE GENOMIC DNA]</scope>
    <source>
        <strain evidence="3 4">DSM 12281</strain>
    </source>
</reference>
<comment type="similarity">
    <text evidence="1">Belongs to the short-chain dehydrogenases/reductases (SDR) family.</text>
</comment>
<dbReference type="OrthoDB" id="7442at2157"/>
<dbReference type="FunFam" id="3.40.50.720:FF:000084">
    <property type="entry name" value="Short-chain dehydrogenase reductase"/>
    <property type="match status" value="1"/>
</dbReference>
<feature type="domain" description="Ketoreductase" evidence="2">
    <location>
        <begin position="27"/>
        <end position="205"/>
    </location>
</feature>
<accession>M0AER4</accession>
<dbReference type="InterPro" id="IPR036291">
    <property type="entry name" value="NAD(P)-bd_dom_sf"/>
</dbReference>
<organism evidence="3 4">
    <name type="scientific">Natrialba taiwanensis DSM 12281</name>
    <dbReference type="NCBI Taxonomy" id="1230458"/>
    <lineage>
        <taxon>Archaea</taxon>
        <taxon>Methanobacteriati</taxon>
        <taxon>Methanobacteriota</taxon>
        <taxon>Stenosarchaea group</taxon>
        <taxon>Halobacteria</taxon>
        <taxon>Halobacteriales</taxon>
        <taxon>Natrialbaceae</taxon>
        <taxon>Natrialba</taxon>
    </lineage>
</organism>
<dbReference type="AlphaFoldDB" id="M0AER4"/>
<dbReference type="Proteomes" id="UP000011648">
    <property type="component" value="Unassembled WGS sequence"/>
</dbReference>
<evidence type="ECO:0000256" key="1">
    <source>
        <dbReference type="ARBA" id="ARBA00006484"/>
    </source>
</evidence>
<sequence>MKTFMIPDESSLRMEDYSHTPVTVSGKRAVVVGGTSGIGQALALGFAADGADVIATSRSEDKVDETATLLEDRGAETARITCDVTDRDSLELVRERAEELFGGIDIVVASQGAISRETVLGVDDDDWEFVTDVALDGVRRVTQTFAPTMAEDGGGSIINISSLSARLSMANLPAYSAAKGGVEAFTRASAKELAPDVRVNAIAPGFFITPQNADTYAEGTEKRNRIDERTPLSRVGEREELIGAAIYLSSNAASFVTGEVLTVDGGFATSAL</sequence>
<dbReference type="Pfam" id="PF13561">
    <property type="entry name" value="adh_short_C2"/>
    <property type="match status" value="1"/>
</dbReference>
<dbReference type="PRINTS" id="PR00081">
    <property type="entry name" value="GDHRDH"/>
</dbReference>
<name>M0AER4_9EURY</name>
<evidence type="ECO:0000259" key="2">
    <source>
        <dbReference type="SMART" id="SM00822"/>
    </source>
</evidence>
<protein>
    <submittedName>
        <fullName evidence="3">3-oxoacyl-ACP reductase</fullName>
    </submittedName>
</protein>
<dbReference type="STRING" id="1230458.C484_01595"/>
<dbReference type="InterPro" id="IPR002347">
    <property type="entry name" value="SDR_fam"/>
</dbReference>
<proteinExistence type="inferred from homology"/>
<dbReference type="EMBL" id="AOIL01000009">
    <property type="protein sequence ID" value="ELY96367.1"/>
    <property type="molecule type" value="Genomic_DNA"/>
</dbReference>
<gene>
    <name evidence="3" type="ORF">C484_01595</name>
</gene>
<dbReference type="Gene3D" id="3.40.50.720">
    <property type="entry name" value="NAD(P)-binding Rossmann-like Domain"/>
    <property type="match status" value="1"/>
</dbReference>
<dbReference type="PANTHER" id="PTHR42760">
    <property type="entry name" value="SHORT-CHAIN DEHYDROGENASES/REDUCTASES FAMILY MEMBER"/>
    <property type="match status" value="1"/>
</dbReference>
<evidence type="ECO:0000313" key="3">
    <source>
        <dbReference type="EMBL" id="ELY96367.1"/>
    </source>
</evidence>